<organism evidence="7 8">
    <name type="scientific">[Mycobacterium] crassicus</name>
    <dbReference type="NCBI Taxonomy" id="2872309"/>
    <lineage>
        <taxon>Bacteria</taxon>
        <taxon>Bacillati</taxon>
        <taxon>Actinomycetota</taxon>
        <taxon>Actinomycetes</taxon>
        <taxon>Mycobacteriales</taxon>
        <taxon>Mycobacteriaceae</taxon>
        <taxon>Mycolicibacter</taxon>
    </lineage>
</organism>
<keyword evidence="1" id="KW-1277">Toxin-antitoxin system</keyword>
<dbReference type="InterPro" id="IPR029060">
    <property type="entry name" value="PIN-like_dom_sf"/>
</dbReference>
<dbReference type="InterPro" id="IPR002716">
    <property type="entry name" value="PIN_dom"/>
</dbReference>
<keyword evidence="3" id="KW-0479">Metal-binding</keyword>
<comment type="caution">
    <text evidence="7">The sequence shown here is derived from an EMBL/GenBank/DDBJ whole genome shotgun (WGS) entry which is preliminary data.</text>
</comment>
<protein>
    <submittedName>
        <fullName evidence="7">Type II toxin-antitoxin system VapC family toxin</fullName>
    </submittedName>
</protein>
<evidence type="ECO:0000256" key="1">
    <source>
        <dbReference type="ARBA" id="ARBA00022649"/>
    </source>
</evidence>
<dbReference type="RefSeq" id="WP_225406170.1">
    <property type="nucleotide sequence ID" value="NZ_JAYJJR010000005.1"/>
</dbReference>
<dbReference type="Proteomes" id="UP001299596">
    <property type="component" value="Unassembled WGS sequence"/>
</dbReference>
<evidence type="ECO:0000313" key="8">
    <source>
        <dbReference type="Proteomes" id="UP001299596"/>
    </source>
</evidence>
<reference evidence="7 8" key="1">
    <citation type="submission" date="2023-12" db="EMBL/GenBank/DDBJ databases">
        <title>Description of new species of Mycobacterium terrae complex isolated from sewage at the Sao Paulo Zoological Park Foundation in Brazil.</title>
        <authorList>
            <person name="Romagnoli C.L."/>
            <person name="Conceicao E.C."/>
            <person name="Machado E."/>
            <person name="Barreto L.B.P.F."/>
            <person name="Sharma A."/>
            <person name="Silva N.M."/>
            <person name="Marques L.E."/>
            <person name="Juliana M.A."/>
            <person name="Lourenco M.C.S."/>
            <person name="Digiampietri L.A."/>
            <person name="Suffys P.N."/>
            <person name="Viana-Niero C."/>
        </authorList>
    </citation>
    <scope>NUCLEOTIDE SEQUENCE [LARGE SCALE GENOMIC DNA]</scope>
    <source>
        <strain evidence="7 8">MYC098</strain>
    </source>
</reference>
<feature type="domain" description="PIN" evidence="6">
    <location>
        <begin position="4"/>
        <end position="111"/>
    </location>
</feature>
<dbReference type="EMBL" id="JAYJJR010000005">
    <property type="protein sequence ID" value="MEB3021465.1"/>
    <property type="molecule type" value="Genomic_DNA"/>
</dbReference>
<evidence type="ECO:0000313" key="7">
    <source>
        <dbReference type="EMBL" id="MEB3021465.1"/>
    </source>
</evidence>
<gene>
    <name evidence="7" type="ORF">K6T79_10445</name>
</gene>
<evidence type="ECO:0000259" key="6">
    <source>
        <dbReference type="Pfam" id="PF01850"/>
    </source>
</evidence>
<keyword evidence="2" id="KW-0540">Nuclease</keyword>
<evidence type="ECO:0000256" key="5">
    <source>
        <dbReference type="ARBA" id="ARBA00022842"/>
    </source>
</evidence>
<dbReference type="Gene3D" id="3.40.50.1010">
    <property type="entry name" value="5'-nuclease"/>
    <property type="match status" value="1"/>
</dbReference>
<evidence type="ECO:0000256" key="2">
    <source>
        <dbReference type="ARBA" id="ARBA00022722"/>
    </source>
</evidence>
<dbReference type="SUPFAM" id="SSF88723">
    <property type="entry name" value="PIN domain-like"/>
    <property type="match status" value="1"/>
</dbReference>
<sequence>MIAYLDSSVLARVYLADEDGHQEATALLADPEIATVTGTWTRIEVSGALVRAARTGRADEKGLLAALDADLVQKVTVLGAPQDPVEEHALELVRQHALRAMDAWHLAVAALVVPPLLEPGEQRGFASRDTAQRRVAELLGFVAI</sequence>
<evidence type="ECO:0000256" key="3">
    <source>
        <dbReference type="ARBA" id="ARBA00022723"/>
    </source>
</evidence>
<proteinExistence type="predicted"/>
<dbReference type="CDD" id="cd09874">
    <property type="entry name" value="PIN_MT3492-like"/>
    <property type="match status" value="1"/>
</dbReference>
<evidence type="ECO:0000256" key="4">
    <source>
        <dbReference type="ARBA" id="ARBA00022801"/>
    </source>
</evidence>
<name>A0ABU5XGP9_9MYCO</name>
<accession>A0ABU5XGP9</accession>
<keyword evidence="8" id="KW-1185">Reference proteome</keyword>
<keyword evidence="5" id="KW-0460">Magnesium</keyword>
<dbReference type="Pfam" id="PF01850">
    <property type="entry name" value="PIN"/>
    <property type="match status" value="1"/>
</dbReference>
<keyword evidence="4" id="KW-0378">Hydrolase</keyword>